<name>A0AAW5KA68_9BACT</name>
<dbReference type="InterPro" id="IPR050319">
    <property type="entry name" value="ABC_transp_ATP-bind"/>
</dbReference>
<proteinExistence type="predicted"/>
<accession>A0AAW5KA68</accession>
<keyword evidence="1" id="KW-0813">Transport</keyword>
<gene>
    <name evidence="5" type="ORF">NE630_09895</name>
</gene>
<organism evidence="5 6">
    <name type="scientific">Cloacibacillus evryensis</name>
    <dbReference type="NCBI Taxonomy" id="508460"/>
    <lineage>
        <taxon>Bacteria</taxon>
        <taxon>Thermotogati</taxon>
        <taxon>Synergistota</taxon>
        <taxon>Synergistia</taxon>
        <taxon>Synergistales</taxon>
        <taxon>Synergistaceae</taxon>
        <taxon>Cloacibacillus</taxon>
    </lineage>
</organism>
<evidence type="ECO:0000313" key="6">
    <source>
        <dbReference type="Proteomes" id="UP001205919"/>
    </source>
</evidence>
<dbReference type="Gene3D" id="3.40.50.300">
    <property type="entry name" value="P-loop containing nucleotide triphosphate hydrolases"/>
    <property type="match status" value="1"/>
</dbReference>
<dbReference type="FunFam" id="3.40.50.300:FF:000016">
    <property type="entry name" value="Oligopeptide ABC transporter ATP-binding component"/>
    <property type="match status" value="1"/>
</dbReference>
<dbReference type="NCBIfam" id="TIGR01727">
    <property type="entry name" value="oligo_HPY"/>
    <property type="match status" value="1"/>
</dbReference>
<dbReference type="InterPro" id="IPR013563">
    <property type="entry name" value="Oligopep_ABC_C"/>
</dbReference>
<evidence type="ECO:0000256" key="1">
    <source>
        <dbReference type="ARBA" id="ARBA00022448"/>
    </source>
</evidence>
<dbReference type="NCBIfam" id="NF008453">
    <property type="entry name" value="PRK11308.1"/>
    <property type="match status" value="1"/>
</dbReference>
<evidence type="ECO:0000256" key="2">
    <source>
        <dbReference type="ARBA" id="ARBA00022741"/>
    </source>
</evidence>
<dbReference type="GO" id="GO:0016887">
    <property type="term" value="F:ATP hydrolysis activity"/>
    <property type="evidence" value="ECO:0007669"/>
    <property type="project" value="InterPro"/>
</dbReference>
<dbReference type="InterPro" id="IPR003439">
    <property type="entry name" value="ABC_transporter-like_ATP-bd"/>
</dbReference>
<dbReference type="InterPro" id="IPR017871">
    <property type="entry name" value="ABC_transporter-like_CS"/>
</dbReference>
<dbReference type="GO" id="GO:0005524">
    <property type="term" value="F:ATP binding"/>
    <property type="evidence" value="ECO:0007669"/>
    <property type="project" value="UniProtKB-KW"/>
</dbReference>
<evidence type="ECO:0000256" key="3">
    <source>
        <dbReference type="ARBA" id="ARBA00022840"/>
    </source>
</evidence>
<sequence>MNDILLNVENLSQWFPLRRGLFLNTRGYIKAVDDVSFSVRRGETLGLVGESGCGKSTLARTILRLIEPTSGKIEYGGEDFLKKKKDELRVMRRRMQIVFQDPFGSLHPKMRVGRILEEPLIISRYGGKEKRRERVREMIKIVGLSEEHLNRFPHEFSGGQRQRIVIARALATNPDFIICDEPVSALDVSVRSQILNLLEELQEKYKLTYLFISHDLSVVEHICSRVVVMYLGKVMEVAGKEQLFNSAAHPYTQALLSAIPVVGKANKRERIILEGDIPSPANPPEGCRFRTRCRYATELCKTPPPLRGTGDPKDGHLVACHYNSPDFSKRWEDRR</sequence>
<dbReference type="RefSeq" id="WP_008712596.1">
    <property type="nucleotide sequence ID" value="NZ_CABKQM010000008.1"/>
</dbReference>
<dbReference type="CDD" id="cd03257">
    <property type="entry name" value="ABC_NikE_OppD_transporters"/>
    <property type="match status" value="1"/>
</dbReference>
<dbReference type="PANTHER" id="PTHR43776:SF8">
    <property type="entry name" value="ABC TRANSPORTER, ATP-BINDING PROTEIN"/>
    <property type="match status" value="1"/>
</dbReference>
<dbReference type="PROSITE" id="PS00211">
    <property type="entry name" value="ABC_TRANSPORTER_1"/>
    <property type="match status" value="1"/>
</dbReference>
<dbReference type="Proteomes" id="UP001205919">
    <property type="component" value="Unassembled WGS sequence"/>
</dbReference>
<dbReference type="EMBL" id="JANFYT010000019">
    <property type="protein sequence ID" value="MCQ4814738.1"/>
    <property type="molecule type" value="Genomic_DNA"/>
</dbReference>
<keyword evidence="3 5" id="KW-0067">ATP-binding</keyword>
<evidence type="ECO:0000313" key="5">
    <source>
        <dbReference type="EMBL" id="MCQ4814738.1"/>
    </source>
</evidence>
<dbReference type="PROSITE" id="PS50893">
    <property type="entry name" value="ABC_TRANSPORTER_2"/>
    <property type="match status" value="1"/>
</dbReference>
<protein>
    <submittedName>
        <fullName evidence="5">Dipeptide ABC transporter ATP-binding protein</fullName>
    </submittedName>
</protein>
<dbReference type="SMART" id="SM00382">
    <property type="entry name" value="AAA"/>
    <property type="match status" value="1"/>
</dbReference>
<comment type="caution">
    <text evidence="5">The sequence shown here is derived from an EMBL/GenBank/DDBJ whole genome shotgun (WGS) entry which is preliminary data.</text>
</comment>
<keyword evidence="6" id="KW-1185">Reference proteome</keyword>
<dbReference type="InterPro" id="IPR003593">
    <property type="entry name" value="AAA+_ATPase"/>
</dbReference>
<dbReference type="Pfam" id="PF08352">
    <property type="entry name" value="oligo_HPY"/>
    <property type="match status" value="1"/>
</dbReference>
<dbReference type="GO" id="GO:0055085">
    <property type="term" value="P:transmembrane transport"/>
    <property type="evidence" value="ECO:0007669"/>
    <property type="project" value="UniProtKB-ARBA"/>
</dbReference>
<feature type="domain" description="ABC transporter" evidence="4">
    <location>
        <begin position="6"/>
        <end position="256"/>
    </location>
</feature>
<dbReference type="AlphaFoldDB" id="A0AAW5KA68"/>
<dbReference type="PANTHER" id="PTHR43776">
    <property type="entry name" value="TRANSPORT ATP-BINDING PROTEIN"/>
    <property type="match status" value="1"/>
</dbReference>
<keyword evidence="2" id="KW-0547">Nucleotide-binding</keyword>
<dbReference type="Pfam" id="PF00005">
    <property type="entry name" value="ABC_tran"/>
    <property type="match status" value="1"/>
</dbReference>
<evidence type="ECO:0000259" key="4">
    <source>
        <dbReference type="PROSITE" id="PS50893"/>
    </source>
</evidence>
<reference evidence="5 6" key="1">
    <citation type="submission" date="2022-06" db="EMBL/GenBank/DDBJ databases">
        <title>Isolation of gut microbiota from human fecal samples.</title>
        <authorList>
            <person name="Pamer E.G."/>
            <person name="Barat B."/>
            <person name="Waligurski E."/>
            <person name="Medina S."/>
            <person name="Paddock L."/>
            <person name="Mostad J."/>
        </authorList>
    </citation>
    <scope>NUCLEOTIDE SEQUENCE [LARGE SCALE GENOMIC DNA]</scope>
    <source>
        <strain evidence="5 6">DFI.9.90</strain>
    </source>
</reference>
<dbReference type="GO" id="GO:0015833">
    <property type="term" value="P:peptide transport"/>
    <property type="evidence" value="ECO:0007669"/>
    <property type="project" value="InterPro"/>
</dbReference>
<dbReference type="InterPro" id="IPR027417">
    <property type="entry name" value="P-loop_NTPase"/>
</dbReference>
<dbReference type="SUPFAM" id="SSF52540">
    <property type="entry name" value="P-loop containing nucleoside triphosphate hydrolases"/>
    <property type="match status" value="1"/>
</dbReference>